<feature type="region of interest" description="Disordered" evidence="1">
    <location>
        <begin position="1"/>
        <end position="20"/>
    </location>
</feature>
<protein>
    <submittedName>
        <fullName evidence="3">ATP-binding protein</fullName>
    </submittedName>
</protein>
<dbReference type="Gene3D" id="3.30.565.60">
    <property type="match status" value="1"/>
</dbReference>
<reference evidence="4" key="1">
    <citation type="journal article" date="2019" name="Int. J. Syst. Evol. Microbiol.">
        <title>The Global Catalogue of Microorganisms (GCM) 10K type strain sequencing project: providing services to taxonomists for standard genome sequencing and annotation.</title>
        <authorList>
            <consortium name="The Broad Institute Genomics Platform"/>
            <consortium name="The Broad Institute Genome Sequencing Center for Infectious Disease"/>
            <person name="Wu L."/>
            <person name="Ma J."/>
        </authorList>
    </citation>
    <scope>NUCLEOTIDE SEQUENCE [LARGE SCALE GENOMIC DNA]</scope>
    <source>
        <strain evidence="4">TBRC 5832</strain>
    </source>
</reference>
<keyword evidence="3" id="KW-0547">Nucleotide-binding</keyword>
<proteinExistence type="predicted"/>
<evidence type="ECO:0000313" key="3">
    <source>
        <dbReference type="EMBL" id="MFC4067055.1"/>
    </source>
</evidence>
<dbReference type="InterPro" id="IPR038461">
    <property type="entry name" value="Schlafen_AlbA_2_dom_sf"/>
</dbReference>
<evidence type="ECO:0000259" key="2">
    <source>
        <dbReference type="Pfam" id="PF04326"/>
    </source>
</evidence>
<dbReference type="Pfam" id="PF04326">
    <property type="entry name" value="SLFN_AlbA_2"/>
    <property type="match status" value="1"/>
</dbReference>
<organism evidence="3 4">
    <name type="scientific">Actinoplanes subglobosus</name>
    <dbReference type="NCBI Taxonomy" id="1547892"/>
    <lineage>
        <taxon>Bacteria</taxon>
        <taxon>Bacillati</taxon>
        <taxon>Actinomycetota</taxon>
        <taxon>Actinomycetes</taxon>
        <taxon>Micromonosporales</taxon>
        <taxon>Micromonosporaceae</taxon>
        <taxon>Actinoplanes</taxon>
    </lineage>
</organism>
<dbReference type="InterPro" id="IPR007421">
    <property type="entry name" value="Schlafen_AlbA_2_dom"/>
</dbReference>
<dbReference type="Proteomes" id="UP001595867">
    <property type="component" value="Unassembled WGS sequence"/>
</dbReference>
<name>A0ABV8IT86_9ACTN</name>
<dbReference type="Gene3D" id="3.30.950.30">
    <property type="entry name" value="Schlafen, AAA domain"/>
    <property type="match status" value="1"/>
</dbReference>
<gene>
    <name evidence="3" type="ORF">ACFO0C_19130</name>
</gene>
<dbReference type="Pfam" id="PF13749">
    <property type="entry name" value="HATPase_c_4"/>
    <property type="match status" value="1"/>
</dbReference>
<comment type="caution">
    <text evidence="3">The sequence shown here is derived from an EMBL/GenBank/DDBJ whole genome shotgun (WGS) entry which is preliminary data.</text>
</comment>
<keyword evidence="3" id="KW-0067">ATP-binding</keyword>
<feature type="region of interest" description="Disordered" evidence="1">
    <location>
        <begin position="534"/>
        <end position="555"/>
    </location>
</feature>
<feature type="domain" description="Schlafen AlbA-2" evidence="2">
    <location>
        <begin position="70"/>
        <end position="171"/>
    </location>
</feature>
<dbReference type="PANTHER" id="PTHR30595">
    <property type="entry name" value="GLPR-RELATED TRANSCRIPTIONAL REPRESSOR"/>
    <property type="match status" value="1"/>
</dbReference>
<evidence type="ECO:0000256" key="1">
    <source>
        <dbReference type="SAM" id="MobiDB-lite"/>
    </source>
</evidence>
<sequence length="615" mass="68137">MHRCGPGRPAAVSGPRMRTSSRQRVELSFSVARCTTPVQQEWYRNAGRSAPSWLVDEHSEVPRGGLPASIWETISAFANADGGCILLGIDEKDDFRISGVADAGAQESQLSAICSEMEPPVRAQIYSVTIDDEIVVVCEVPQLPKDQRPCHKRSLGPWAGSRIRVSDGDRKLTDYEVGVLLSNRREQKHDLSPVPGAKVGDLDSELVSAFLRRIRDTRSDIFRKVDDERALTMLNVLTRQGDQAVPTLAGLLVFGLYPQTFEPQLDITFVVYPSSEAGLLGNSGERFTENRSIDGSIPFMVAECIRLLKRNMRRRSIVSGIFRTEEWEYPEEVLREALVNAIVHRDYSEFARGTQVQVEMYPDRLLIRNPGGLYGPVDVRSLGVTTVTSSRNKALLKILEDTPFGDGHMVCENRGTGIARMLLALTDAGMEPPGFADDIASFSAEFPNHTLLDEEALNWLGSLDRHPLTRAQMTALVMMRNGIALNNSSYRAATSVRDSRTASRDLRDLVDRRLIEQSGTRGTTVDRLIGNQAEEAGLFDRPSPGKAMSSPTDLTSNERAVLEFVRRAETSRASVEAATGLPYHQVVRALQSLRDKNLVQMNGKHRSRSTTWSAT</sequence>
<dbReference type="GO" id="GO:0005524">
    <property type="term" value="F:ATP binding"/>
    <property type="evidence" value="ECO:0007669"/>
    <property type="project" value="UniProtKB-KW"/>
</dbReference>
<evidence type="ECO:0000313" key="4">
    <source>
        <dbReference type="Proteomes" id="UP001595867"/>
    </source>
</evidence>
<dbReference type="PANTHER" id="PTHR30595:SF6">
    <property type="entry name" value="SCHLAFEN ALBA-2 DOMAIN-CONTAINING PROTEIN"/>
    <property type="match status" value="1"/>
</dbReference>
<dbReference type="RefSeq" id="WP_378068010.1">
    <property type="nucleotide sequence ID" value="NZ_JBHSBL010000017.1"/>
</dbReference>
<dbReference type="InterPro" id="IPR038475">
    <property type="entry name" value="RecG_C_sf"/>
</dbReference>
<keyword evidence="4" id="KW-1185">Reference proteome</keyword>
<dbReference type="EMBL" id="JBHSBL010000017">
    <property type="protein sequence ID" value="MFC4067055.1"/>
    <property type="molecule type" value="Genomic_DNA"/>
</dbReference>
<accession>A0ABV8IT86</accession>